<protein>
    <submittedName>
        <fullName evidence="2">Uncharacterized protein</fullName>
    </submittedName>
</protein>
<evidence type="ECO:0000256" key="1">
    <source>
        <dbReference type="SAM" id="MobiDB-lite"/>
    </source>
</evidence>
<reference evidence="2" key="1">
    <citation type="submission" date="2020-06" db="EMBL/GenBank/DDBJ databases">
        <title>Draft genome of Bugula neritina, a colonial animal packing powerful symbionts and potential medicines.</title>
        <authorList>
            <person name="Rayko M."/>
        </authorList>
    </citation>
    <scope>NUCLEOTIDE SEQUENCE [LARGE SCALE GENOMIC DNA]</scope>
    <source>
        <strain evidence="2">Kwan_BN1</strain>
    </source>
</reference>
<feature type="region of interest" description="Disordered" evidence="1">
    <location>
        <begin position="84"/>
        <end position="109"/>
    </location>
</feature>
<sequence>MERWYVIASLLVQAGANFETENRFGETPGTIMDTGNAGKRVNIFNRQNVPNMAELEKMEAEQKEQQASARSALIRQNGSSGGQLSITAVVDNTANNLDKREGRIEENRS</sequence>
<gene>
    <name evidence="2" type="ORF">EB796_004721</name>
</gene>
<organism evidence="2 3">
    <name type="scientific">Bugula neritina</name>
    <name type="common">Brown bryozoan</name>
    <name type="synonym">Sertularia neritina</name>
    <dbReference type="NCBI Taxonomy" id="10212"/>
    <lineage>
        <taxon>Eukaryota</taxon>
        <taxon>Metazoa</taxon>
        <taxon>Spiralia</taxon>
        <taxon>Lophotrochozoa</taxon>
        <taxon>Bryozoa</taxon>
        <taxon>Gymnolaemata</taxon>
        <taxon>Cheilostomatida</taxon>
        <taxon>Flustrina</taxon>
        <taxon>Buguloidea</taxon>
        <taxon>Bugulidae</taxon>
        <taxon>Bugula</taxon>
    </lineage>
</organism>
<dbReference type="EMBL" id="VXIV02000642">
    <property type="protein sequence ID" value="KAF6036967.1"/>
    <property type="molecule type" value="Genomic_DNA"/>
</dbReference>
<comment type="caution">
    <text evidence="2">The sequence shown here is derived from an EMBL/GenBank/DDBJ whole genome shotgun (WGS) entry which is preliminary data.</text>
</comment>
<evidence type="ECO:0000313" key="3">
    <source>
        <dbReference type="Proteomes" id="UP000593567"/>
    </source>
</evidence>
<accession>A0A7J7KF96</accession>
<proteinExistence type="predicted"/>
<evidence type="ECO:0000313" key="2">
    <source>
        <dbReference type="EMBL" id="KAF6036967.1"/>
    </source>
</evidence>
<dbReference type="AlphaFoldDB" id="A0A7J7KF96"/>
<keyword evidence="3" id="KW-1185">Reference proteome</keyword>
<dbReference type="Proteomes" id="UP000593567">
    <property type="component" value="Unassembled WGS sequence"/>
</dbReference>
<feature type="compositionally biased region" description="Basic and acidic residues" evidence="1">
    <location>
        <begin position="97"/>
        <end position="109"/>
    </location>
</feature>
<feature type="compositionally biased region" description="Polar residues" evidence="1">
    <location>
        <begin position="84"/>
        <end position="96"/>
    </location>
</feature>
<name>A0A7J7KF96_BUGNE</name>